<feature type="compositionally biased region" description="Basic residues" evidence="1">
    <location>
        <begin position="1"/>
        <end position="14"/>
    </location>
</feature>
<reference evidence="2 3" key="1">
    <citation type="submission" date="2019-02" db="EMBL/GenBank/DDBJ databases">
        <title>Complete genome sequence of Burkholderia cenocepacia phage BcepSauron.</title>
        <authorList>
            <person name="Park K."/>
            <person name="Gonzalez C."/>
            <person name="Liu M."/>
            <person name="Gill J."/>
        </authorList>
    </citation>
    <scope>NUCLEOTIDE SEQUENCE [LARGE SCALE GENOMIC DNA]</scope>
</reference>
<feature type="region of interest" description="Disordered" evidence="1">
    <location>
        <begin position="1"/>
        <end position="21"/>
    </location>
</feature>
<dbReference type="Proteomes" id="UP000301424">
    <property type="component" value="Segment"/>
</dbReference>
<gene>
    <name evidence="2" type="ORF">BcepSauron_119</name>
</gene>
<evidence type="ECO:0000313" key="2">
    <source>
        <dbReference type="EMBL" id="QBQ74499.1"/>
    </source>
</evidence>
<proteinExistence type="predicted"/>
<protein>
    <submittedName>
        <fullName evidence="2">Uncharacterized protein</fullName>
    </submittedName>
</protein>
<dbReference type="EMBL" id="MK552141">
    <property type="protein sequence ID" value="QBQ74499.1"/>
    <property type="molecule type" value="Genomic_DNA"/>
</dbReference>
<accession>A0A482MLH4</accession>
<keyword evidence="3" id="KW-1185">Reference proteome</keyword>
<name>A0A482MLH4_9CAUD</name>
<organism evidence="2 3">
    <name type="scientific">Burkholderia phage BcepSauron</name>
    <dbReference type="NCBI Taxonomy" id="2530033"/>
    <lineage>
        <taxon>Viruses</taxon>
        <taxon>Duplodnaviria</taxon>
        <taxon>Heunggongvirae</taxon>
        <taxon>Uroviricota</taxon>
        <taxon>Caudoviricetes</taxon>
        <taxon>Sarumanvirus</taxon>
        <taxon>Sarumanvirus bcepsauron</taxon>
    </lineage>
</organism>
<sequence>MATKKVTPRARSMRTKAETQAMVDAAQREREEKLKANEPRVWAAMVRAAALGFDVRFAIKNPFAYGATLLYPGFDIEFPMVCLDVQGNFSHTEETTEFINVASEDWEFEVFDRSMAYLEEQRDAQKRDAVRRKELLDGLSAEDRRILGIK</sequence>
<evidence type="ECO:0000313" key="3">
    <source>
        <dbReference type="Proteomes" id="UP000301424"/>
    </source>
</evidence>
<evidence type="ECO:0000256" key="1">
    <source>
        <dbReference type="SAM" id="MobiDB-lite"/>
    </source>
</evidence>